<proteinExistence type="inferred from homology"/>
<dbReference type="InterPro" id="IPR035906">
    <property type="entry name" value="MetI-like_sf"/>
</dbReference>
<feature type="transmembrane region" description="Helical" evidence="11">
    <location>
        <begin position="238"/>
        <end position="259"/>
    </location>
</feature>
<evidence type="ECO:0000256" key="1">
    <source>
        <dbReference type="ARBA" id="ARBA00002264"/>
    </source>
</evidence>
<dbReference type="AlphaFoldDB" id="A0A7V3YGC8"/>
<dbReference type="PANTHER" id="PTHR32243:SF50">
    <property type="entry name" value="MALTOSE_MALTODEXTRIN TRANSPORT SYSTEM PERMEASE PROTEIN MALG"/>
    <property type="match status" value="1"/>
</dbReference>
<comment type="function">
    <text evidence="1">Part of the ABC transporter complex MalEFGK involved in maltose/maltodextrin import. Probably responsible for the translocation of the substrate across the membrane.</text>
</comment>
<evidence type="ECO:0000256" key="2">
    <source>
        <dbReference type="ARBA" id="ARBA00004651"/>
    </source>
</evidence>
<keyword evidence="6" id="KW-0762">Sugar transport</keyword>
<dbReference type="GO" id="GO:0055085">
    <property type="term" value="P:transmembrane transport"/>
    <property type="evidence" value="ECO:0007669"/>
    <property type="project" value="InterPro"/>
</dbReference>
<evidence type="ECO:0000256" key="10">
    <source>
        <dbReference type="ARBA" id="ARBA00041109"/>
    </source>
</evidence>
<feature type="transmembrane region" description="Helical" evidence="11">
    <location>
        <begin position="9"/>
        <end position="28"/>
    </location>
</feature>
<dbReference type="EMBL" id="DTFV01000065">
    <property type="protein sequence ID" value="HGI30588.1"/>
    <property type="molecule type" value="Genomic_DNA"/>
</dbReference>
<keyword evidence="9 11" id="KW-0472">Membrane</keyword>
<evidence type="ECO:0000259" key="12">
    <source>
        <dbReference type="PROSITE" id="PS50928"/>
    </source>
</evidence>
<evidence type="ECO:0000256" key="5">
    <source>
        <dbReference type="ARBA" id="ARBA00022475"/>
    </source>
</evidence>
<evidence type="ECO:0000256" key="6">
    <source>
        <dbReference type="ARBA" id="ARBA00022597"/>
    </source>
</evidence>
<keyword evidence="7 11" id="KW-0812">Transmembrane</keyword>
<comment type="similarity">
    <text evidence="3">Belongs to the binding-protein-dependent transport system permease family. MalFG subfamily.</text>
</comment>
<reference evidence="13" key="1">
    <citation type="journal article" date="2020" name="mSystems">
        <title>Genome- and Community-Level Interaction Insights into Carbon Utilization and Element Cycling Functions of Hydrothermarchaeota in Hydrothermal Sediment.</title>
        <authorList>
            <person name="Zhou Z."/>
            <person name="Liu Y."/>
            <person name="Xu W."/>
            <person name="Pan J."/>
            <person name="Luo Z.H."/>
            <person name="Li M."/>
        </authorList>
    </citation>
    <scope>NUCLEOTIDE SEQUENCE [LARGE SCALE GENOMIC DNA]</scope>
    <source>
        <strain evidence="13">SpSt-747</strain>
    </source>
</reference>
<evidence type="ECO:0000256" key="4">
    <source>
        <dbReference type="ARBA" id="ARBA00022448"/>
    </source>
</evidence>
<comment type="subcellular location">
    <subcellularLocation>
        <location evidence="2 11">Cell membrane</location>
        <topology evidence="2 11">Multi-pass membrane protein</topology>
    </subcellularLocation>
</comment>
<feature type="transmembrane region" description="Helical" evidence="11">
    <location>
        <begin position="114"/>
        <end position="133"/>
    </location>
</feature>
<keyword evidence="8 11" id="KW-1133">Transmembrane helix</keyword>
<feature type="domain" description="ABC transmembrane type-1" evidence="12">
    <location>
        <begin position="69"/>
        <end position="259"/>
    </location>
</feature>
<keyword evidence="4 11" id="KW-0813">Transport</keyword>
<evidence type="ECO:0000313" key="13">
    <source>
        <dbReference type="EMBL" id="HGI30588.1"/>
    </source>
</evidence>
<evidence type="ECO:0000256" key="8">
    <source>
        <dbReference type="ARBA" id="ARBA00022989"/>
    </source>
</evidence>
<feature type="transmembrane region" description="Helical" evidence="11">
    <location>
        <begin position="197"/>
        <end position="218"/>
    </location>
</feature>
<gene>
    <name evidence="13" type="ORF">ENV30_04675</name>
</gene>
<dbReference type="GO" id="GO:0005886">
    <property type="term" value="C:plasma membrane"/>
    <property type="evidence" value="ECO:0007669"/>
    <property type="project" value="UniProtKB-SubCell"/>
</dbReference>
<keyword evidence="5" id="KW-1003">Cell membrane</keyword>
<organism evidence="13">
    <name type="scientific">Candidatus Caldatribacterium californiense</name>
    <dbReference type="NCBI Taxonomy" id="1454726"/>
    <lineage>
        <taxon>Bacteria</taxon>
        <taxon>Pseudomonadati</taxon>
        <taxon>Atribacterota</taxon>
        <taxon>Atribacteria</taxon>
        <taxon>Atribacterales</taxon>
        <taxon>Candidatus Caldatribacteriaceae</taxon>
        <taxon>Candidatus Caldatribacterium</taxon>
    </lineage>
</organism>
<accession>A0A7V3YGC8</accession>
<sequence length="274" mass="30756">MQRKTLRLVLVYVVCILIAAFTLFPIYWMFVVSARTKLEVFSGPKLIQTSFYAFNYYRPFFRDIYGRYLVNSLIIASGNTLLVISLAILATYAFSRFRVPGSSNLFFWTITNRMAPPAVFIVPFFLIFTRLGLRDTRIGIILLYCIFNLPFAIWLLKGMIDSIPKELDEAAYIDGCSLLGVLWNVILPLAKPGIMTTAILTWIFAWNEYLFAAILTSVNARTITTGLAEFVTVIGTNWGEMAAVSVVCLIPAVIFIGIAQRHIIAGLTFGAVKD</sequence>
<evidence type="ECO:0000256" key="9">
    <source>
        <dbReference type="ARBA" id="ARBA00023136"/>
    </source>
</evidence>
<feature type="transmembrane region" description="Helical" evidence="11">
    <location>
        <begin position="69"/>
        <end position="94"/>
    </location>
</feature>
<protein>
    <recommendedName>
        <fullName evidence="10">Maltose/maltodextrin transport system permease protein MalG</fullName>
    </recommendedName>
</protein>
<dbReference type="Pfam" id="PF00528">
    <property type="entry name" value="BPD_transp_1"/>
    <property type="match status" value="1"/>
</dbReference>
<dbReference type="PANTHER" id="PTHR32243">
    <property type="entry name" value="MALTOSE TRANSPORT SYSTEM PERMEASE-RELATED"/>
    <property type="match status" value="1"/>
</dbReference>
<comment type="caution">
    <text evidence="13">The sequence shown here is derived from an EMBL/GenBank/DDBJ whole genome shotgun (WGS) entry which is preliminary data.</text>
</comment>
<dbReference type="InterPro" id="IPR000515">
    <property type="entry name" value="MetI-like"/>
</dbReference>
<dbReference type="PROSITE" id="PS50928">
    <property type="entry name" value="ABC_TM1"/>
    <property type="match status" value="1"/>
</dbReference>
<feature type="transmembrane region" description="Helical" evidence="11">
    <location>
        <begin position="140"/>
        <end position="160"/>
    </location>
</feature>
<evidence type="ECO:0000256" key="11">
    <source>
        <dbReference type="RuleBase" id="RU363032"/>
    </source>
</evidence>
<evidence type="ECO:0000256" key="3">
    <source>
        <dbReference type="ARBA" id="ARBA00009047"/>
    </source>
</evidence>
<dbReference type="Gene3D" id="1.10.3720.10">
    <property type="entry name" value="MetI-like"/>
    <property type="match status" value="1"/>
</dbReference>
<dbReference type="CDD" id="cd06261">
    <property type="entry name" value="TM_PBP2"/>
    <property type="match status" value="1"/>
</dbReference>
<dbReference type="SUPFAM" id="SSF161098">
    <property type="entry name" value="MetI-like"/>
    <property type="match status" value="1"/>
</dbReference>
<dbReference type="InterPro" id="IPR050901">
    <property type="entry name" value="BP-dep_ABC_trans_perm"/>
</dbReference>
<evidence type="ECO:0000256" key="7">
    <source>
        <dbReference type="ARBA" id="ARBA00022692"/>
    </source>
</evidence>
<name>A0A7V3YGC8_9BACT</name>